<gene>
    <name evidence="1" type="ORF">V6M85_03200</name>
</gene>
<evidence type="ECO:0000313" key="1">
    <source>
        <dbReference type="EMBL" id="WWQ61102.1"/>
    </source>
</evidence>
<dbReference type="Proteomes" id="UP001432202">
    <property type="component" value="Chromosome"/>
</dbReference>
<keyword evidence="2" id="KW-1185">Reference proteome</keyword>
<accession>A0AAX4L2K0</accession>
<reference evidence="1 2" key="1">
    <citation type="submission" date="2024-02" db="EMBL/GenBank/DDBJ databases">
        <title>STSV induces naive adaptation in Sulfolobus.</title>
        <authorList>
            <person name="Xiang X."/>
            <person name="Song M."/>
        </authorList>
    </citation>
    <scope>NUCLEOTIDE SEQUENCE [LARGE SCALE GENOMIC DNA]</scope>
    <source>
        <strain evidence="1 2">RT2</strain>
    </source>
</reference>
<proteinExistence type="predicted"/>
<dbReference type="AlphaFoldDB" id="A0AAX4L2K0"/>
<name>A0AAX4L2K0_9CREN</name>
<protein>
    <submittedName>
        <fullName evidence="1">Uncharacterized protein</fullName>
    </submittedName>
</protein>
<evidence type="ECO:0000313" key="2">
    <source>
        <dbReference type="Proteomes" id="UP001432202"/>
    </source>
</evidence>
<dbReference type="EMBL" id="CP146016">
    <property type="protein sequence ID" value="WWQ61102.1"/>
    <property type="molecule type" value="Genomic_DNA"/>
</dbReference>
<sequence length="84" mass="10139">MIVNKILEQILYSTKDEEVFRDLTQEQVTEIINLLLKMFELETLKIDSDVKKLFYRLKDNNRGIEIIIGIMQVRDKFYFMYSRG</sequence>
<organism evidence="1 2">
    <name type="scientific">Sulfolobus tengchongensis</name>
    <dbReference type="NCBI Taxonomy" id="207809"/>
    <lineage>
        <taxon>Archaea</taxon>
        <taxon>Thermoproteota</taxon>
        <taxon>Thermoprotei</taxon>
        <taxon>Sulfolobales</taxon>
        <taxon>Sulfolobaceae</taxon>
        <taxon>Sulfolobus</taxon>
    </lineage>
</organism>